<organism evidence="1">
    <name type="scientific">metagenome</name>
    <dbReference type="NCBI Taxonomy" id="256318"/>
    <lineage>
        <taxon>unclassified sequences</taxon>
        <taxon>metagenomes</taxon>
    </lineage>
</organism>
<reference evidence="1" key="1">
    <citation type="submission" date="2015-08" db="EMBL/GenBank/DDBJ databases">
        <authorList>
            <person name="Babu N.S."/>
            <person name="Beckwith C.J."/>
            <person name="Beseler K.G."/>
            <person name="Brison A."/>
            <person name="Carone J.V."/>
            <person name="Caskin T.P."/>
            <person name="Diamond M."/>
            <person name="Durham M.E."/>
            <person name="Foxe J.M."/>
            <person name="Go M."/>
            <person name="Henderson B.A."/>
            <person name="Jones I.B."/>
            <person name="McGettigan J.A."/>
            <person name="Micheletti S.J."/>
            <person name="Nasrallah M.E."/>
            <person name="Ortiz D."/>
            <person name="Piller C.R."/>
            <person name="Privatt S.R."/>
            <person name="Schneider S.L."/>
            <person name="Sharp S."/>
            <person name="Smith T.C."/>
            <person name="Stanton J.D."/>
            <person name="Ullery H.E."/>
            <person name="Wilson R.J."/>
            <person name="Serrano M.G."/>
            <person name="Buck G."/>
            <person name="Lee V."/>
            <person name="Wang Y."/>
            <person name="Carvalho R."/>
            <person name="Voegtly L."/>
            <person name="Shi R."/>
            <person name="Duckworth R."/>
            <person name="Johnson A."/>
            <person name="Loviza R."/>
            <person name="Walstead R."/>
            <person name="Shah Z."/>
            <person name="Kiflezghi M."/>
            <person name="Wade K."/>
            <person name="Ball S.L."/>
            <person name="Bradley K.W."/>
            <person name="Asai D.J."/>
            <person name="Bowman C.A."/>
            <person name="Russell D.A."/>
            <person name="Pope W.H."/>
            <person name="Jacobs-Sera D."/>
            <person name="Hendrix R.W."/>
            <person name="Hatfull G.F."/>
        </authorList>
    </citation>
    <scope>NUCLEOTIDE SEQUENCE</scope>
</reference>
<name>A0A2P2C0C1_9ZZZZ</name>
<dbReference type="EMBL" id="CZKA01000020">
    <property type="protein sequence ID" value="CUR55473.1"/>
    <property type="molecule type" value="Genomic_DNA"/>
</dbReference>
<protein>
    <recommendedName>
        <fullName evidence="2">2-C-methyl-D-erythritol 4-phosphate cytidylyltransferase</fullName>
    </recommendedName>
</protein>
<evidence type="ECO:0008006" key="2">
    <source>
        <dbReference type="Google" id="ProtNLM"/>
    </source>
</evidence>
<gene>
    <name evidence="1" type="ORF">NOCA2270108</name>
</gene>
<dbReference type="AlphaFoldDB" id="A0A2P2C0C1"/>
<accession>A0A2P2C0C1</accession>
<proteinExistence type="predicted"/>
<evidence type="ECO:0000313" key="1">
    <source>
        <dbReference type="EMBL" id="CUR55473.1"/>
    </source>
</evidence>
<sequence length="193" mass="20122">MTVTGRKGLSRTNRARAYGEPVTLIDPYGGEDLPPALGTVVDQDRGSLPYALIHGESLVACASWALGSAGVTSVDFSTTWTGIQDAEEPLVLHDALCPMTPASFIADCLAGAVDSGTVVVGFHDHEGTRVITSPVVLPQDVVAALADVPSHDFDELVAALEARFPVQYAEAPPAGRRVRSAADLTALEADTTP</sequence>